<dbReference type="SUPFAM" id="SSF82866">
    <property type="entry name" value="Multidrug efflux transporter AcrB transmembrane domain"/>
    <property type="match status" value="2"/>
</dbReference>
<feature type="transmembrane region" description="Helical" evidence="1">
    <location>
        <begin position="959"/>
        <end position="979"/>
    </location>
</feature>
<feature type="transmembrane region" description="Helical" evidence="1">
    <location>
        <begin position="323"/>
        <end position="344"/>
    </location>
</feature>
<feature type="transmembrane region" description="Helical" evidence="1">
    <location>
        <begin position="991"/>
        <end position="1017"/>
    </location>
</feature>
<evidence type="ECO:0000313" key="3">
    <source>
        <dbReference type="Proteomes" id="UP000319143"/>
    </source>
</evidence>
<sequence length="1024" mass="111690">MIAFFAKHPTAANLLMVLMLAIGVLSMTKLRRETFPDAAAVEVEVAVPFPGATSQEVEETIVDRLEDALEGVQYVKEMRGVAMMNVGRVTLKMTDTGDYVTFRNEIDNAVSGIDDFPEQAEAPITKRLNTKDPVLDVLVDGPMEAPDLKTYCERLKDRLLASDGISEVEITGFSDHLLRVELSREALLRYGLSPAEVSASISRQSIDLPAGRLEADETTLVRVKESRKTQAALESIVLSGQQGAAEIQLGDIADVLDEFELDEDRIEVNGRRAAVLKILKGKTEDVIKVAESTQAILQQERERHPQVTLTVINDMSQLVEDRIGLLVKNGLQGCVLVFLVMWLFFSARLSFWVVISLPVSFLAAFAVVPLFGLTINMLTMVGLLMALGLLMDDGIVIAENIARRRLEGESAMDAAINGVREVATGVFSSFLTTCCVLGPLMFLSGELGRVLKVLPMMLLLVLCTSLVEAFLILPSHLGHSLAHANTERRNWIRVRVDSMIDAGRELCGRIVSLAIRWRYLAAGLVVMAFLITVGLLVGGVVRGQVFPDLEGDVIEARVLMRPGTPLARTQQVMDQLGEALAKTNEVFKPSQPEGRDLVETSYVRFNHNIDAFETGAHVATFTADLLATEQRDARLVDVIQVWKQQFGSVSDALSVTFDEPAIGPAGRALEIQLSGLPLEELDQVSEEVQAYFRTFDGVYNMTDDLRQGESELLVQLRPGVVGLGISTTDLATQLRGSFQGLLSDQIQVGSESYDVEVRFSDLDRNSLMDLYDYLVFLPSGQTVPLSEVATISESKGWSRIAHFDGQQVLVVIGNIDSERSNAMAILGQFKAEIIPKLVDTYRGLKVSFKGEAERGSETGASLARAAVIGCLGVFIILSFQFRSYIEPIIVMVAIPFAFVGVVWGHLAFGIPLSLPSVMGYASLAGIVVNDSILLVLFLKAARQQGVPVIEAAEGASRTRFRAVMITSLTTIAGLSPLLLERSLQAQVLIPIAISICCGLLASTLLVLVVIPSLYVILSDHGWTR</sequence>
<keyword evidence="1" id="KW-1133">Transmembrane helix</keyword>
<dbReference type="RefSeq" id="WP_146525098.1">
    <property type="nucleotide sequence ID" value="NZ_SJPV01000002.1"/>
</dbReference>
<dbReference type="InterPro" id="IPR001036">
    <property type="entry name" value="Acrflvin-R"/>
</dbReference>
<feature type="transmembrane region" description="Helical" evidence="1">
    <location>
        <begin position="422"/>
        <end position="442"/>
    </location>
</feature>
<dbReference type="Gene3D" id="3.30.70.1320">
    <property type="entry name" value="Multidrug efflux transporter AcrB pore domain like"/>
    <property type="match status" value="1"/>
</dbReference>
<dbReference type="GO" id="GO:0042910">
    <property type="term" value="F:xenobiotic transmembrane transporter activity"/>
    <property type="evidence" value="ECO:0007669"/>
    <property type="project" value="TreeGrafter"/>
</dbReference>
<feature type="transmembrane region" description="Helical" evidence="1">
    <location>
        <begin position="454"/>
        <end position="473"/>
    </location>
</feature>
<dbReference type="Gene3D" id="3.30.70.1440">
    <property type="entry name" value="Multidrug efflux transporter AcrB pore domain"/>
    <property type="match status" value="1"/>
</dbReference>
<feature type="transmembrane region" description="Helical" evidence="1">
    <location>
        <begin position="888"/>
        <end position="911"/>
    </location>
</feature>
<dbReference type="SUPFAM" id="SSF82693">
    <property type="entry name" value="Multidrug efflux transporter AcrB pore domain, PN1, PN2, PC1 and PC2 subdomains"/>
    <property type="match status" value="2"/>
</dbReference>
<dbReference type="GO" id="GO:0005886">
    <property type="term" value="C:plasma membrane"/>
    <property type="evidence" value="ECO:0007669"/>
    <property type="project" value="TreeGrafter"/>
</dbReference>
<feature type="transmembrane region" description="Helical" evidence="1">
    <location>
        <begin position="862"/>
        <end position="881"/>
    </location>
</feature>
<dbReference type="SUPFAM" id="SSF82714">
    <property type="entry name" value="Multidrug efflux transporter AcrB TolC docking domain, DN and DC subdomains"/>
    <property type="match status" value="2"/>
</dbReference>
<name>A0A5C6DX66_9BACT</name>
<dbReference type="OrthoDB" id="9806532at2"/>
<comment type="caution">
    <text evidence="2">The sequence shown here is derived from an EMBL/GenBank/DDBJ whole genome shotgun (WGS) entry which is preliminary data.</text>
</comment>
<dbReference type="PANTHER" id="PTHR32063">
    <property type="match status" value="1"/>
</dbReference>
<evidence type="ECO:0000256" key="1">
    <source>
        <dbReference type="SAM" id="Phobius"/>
    </source>
</evidence>
<dbReference type="EMBL" id="SJPV01000002">
    <property type="protein sequence ID" value="TWU40487.1"/>
    <property type="molecule type" value="Genomic_DNA"/>
</dbReference>
<dbReference type="Pfam" id="PF00873">
    <property type="entry name" value="ACR_tran"/>
    <property type="match status" value="1"/>
</dbReference>
<protein>
    <submittedName>
        <fullName evidence="2">Efflux pump membrane transporter BepE</fullName>
    </submittedName>
</protein>
<dbReference type="Gene3D" id="1.20.1640.10">
    <property type="entry name" value="Multidrug efflux transporter AcrB transmembrane domain"/>
    <property type="match status" value="2"/>
</dbReference>
<proteinExistence type="predicted"/>
<gene>
    <name evidence="2" type="primary">bepE_1</name>
    <name evidence="2" type="ORF">Poly41_13200</name>
</gene>
<keyword evidence="1" id="KW-0472">Membrane</keyword>
<keyword evidence="3" id="KW-1185">Reference proteome</keyword>
<dbReference type="AlphaFoldDB" id="A0A5C6DX66"/>
<dbReference type="PRINTS" id="PR00702">
    <property type="entry name" value="ACRIFLAVINRP"/>
</dbReference>
<accession>A0A5C6DX66</accession>
<keyword evidence="1" id="KW-0812">Transmembrane</keyword>
<dbReference type="Proteomes" id="UP000319143">
    <property type="component" value="Unassembled WGS sequence"/>
</dbReference>
<organism evidence="2 3">
    <name type="scientific">Novipirellula artificiosorum</name>
    <dbReference type="NCBI Taxonomy" id="2528016"/>
    <lineage>
        <taxon>Bacteria</taxon>
        <taxon>Pseudomonadati</taxon>
        <taxon>Planctomycetota</taxon>
        <taxon>Planctomycetia</taxon>
        <taxon>Pirellulales</taxon>
        <taxon>Pirellulaceae</taxon>
        <taxon>Novipirellula</taxon>
    </lineage>
</organism>
<evidence type="ECO:0000313" key="2">
    <source>
        <dbReference type="EMBL" id="TWU40487.1"/>
    </source>
</evidence>
<dbReference type="Gene3D" id="3.30.70.1430">
    <property type="entry name" value="Multidrug efflux transporter AcrB pore domain"/>
    <property type="match status" value="2"/>
</dbReference>
<feature type="transmembrane region" description="Helical" evidence="1">
    <location>
        <begin position="917"/>
        <end position="938"/>
    </location>
</feature>
<reference evidence="2 3" key="1">
    <citation type="submission" date="2019-02" db="EMBL/GenBank/DDBJ databases">
        <title>Deep-cultivation of Planctomycetes and their phenomic and genomic characterization uncovers novel biology.</title>
        <authorList>
            <person name="Wiegand S."/>
            <person name="Jogler M."/>
            <person name="Boedeker C."/>
            <person name="Pinto D."/>
            <person name="Vollmers J."/>
            <person name="Rivas-Marin E."/>
            <person name="Kohn T."/>
            <person name="Peeters S.H."/>
            <person name="Heuer A."/>
            <person name="Rast P."/>
            <person name="Oberbeckmann S."/>
            <person name="Bunk B."/>
            <person name="Jeske O."/>
            <person name="Meyerdierks A."/>
            <person name="Storesund J.E."/>
            <person name="Kallscheuer N."/>
            <person name="Luecker S."/>
            <person name="Lage O.M."/>
            <person name="Pohl T."/>
            <person name="Merkel B.J."/>
            <person name="Hornburger P."/>
            <person name="Mueller R.-W."/>
            <person name="Bruemmer F."/>
            <person name="Labrenz M."/>
            <person name="Spormann A.M."/>
            <person name="Op Den Camp H."/>
            <person name="Overmann J."/>
            <person name="Amann R."/>
            <person name="Jetten M.S.M."/>
            <person name="Mascher T."/>
            <person name="Medema M.H."/>
            <person name="Devos D.P."/>
            <person name="Kaster A.-K."/>
            <person name="Ovreas L."/>
            <person name="Rohde M."/>
            <person name="Galperin M.Y."/>
            <person name="Jogler C."/>
        </authorList>
    </citation>
    <scope>NUCLEOTIDE SEQUENCE [LARGE SCALE GENOMIC DNA]</scope>
    <source>
        <strain evidence="2 3">Poly41</strain>
    </source>
</reference>
<dbReference type="PANTHER" id="PTHR32063:SF33">
    <property type="entry name" value="RND SUPERFAMILY EFFLUX PUMP PERMEASE COMPONENT"/>
    <property type="match status" value="1"/>
</dbReference>
<dbReference type="InterPro" id="IPR027463">
    <property type="entry name" value="AcrB_DN_DC_subdom"/>
</dbReference>
<feature type="transmembrane region" description="Helical" evidence="1">
    <location>
        <begin position="519"/>
        <end position="541"/>
    </location>
</feature>
<dbReference type="Gene3D" id="3.30.2090.10">
    <property type="entry name" value="Multidrug efflux transporter AcrB TolC docking domain, DN and DC subdomains"/>
    <property type="match status" value="2"/>
</dbReference>